<protein>
    <submittedName>
        <fullName evidence="1">Uncharacterized protein</fullName>
    </submittedName>
</protein>
<dbReference type="EMBL" id="MU157864">
    <property type="protein sequence ID" value="KAF9527102.1"/>
    <property type="molecule type" value="Genomic_DNA"/>
</dbReference>
<sequence length="72" mass="8008">MFLGFLHLASIFTPSTHNTAIVTFFLEVLILFLDAHVSCTLGQSFARICKGIASGRDAKGKWSIFQTRHNHS</sequence>
<evidence type="ECO:0000313" key="2">
    <source>
        <dbReference type="Proteomes" id="UP000807306"/>
    </source>
</evidence>
<reference evidence="1" key="1">
    <citation type="submission" date="2020-11" db="EMBL/GenBank/DDBJ databases">
        <authorList>
            <consortium name="DOE Joint Genome Institute"/>
            <person name="Ahrendt S."/>
            <person name="Riley R."/>
            <person name="Andreopoulos W."/>
            <person name="Labutti K."/>
            <person name="Pangilinan J."/>
            <person name="Ruiz-Duenas F.J."/>
            <person name="Barrasa J.M."/>
            <person name="Sanchez-Garcia M."/>
            <person name="Camarero S."/>
            <person name="Miyauchi S."/>
            <person name="Serrano A."/>
            <person name="Linde D."/>
            <person name="Babiker R."/>
            <person name="Drula E."/>
            <person name="Ayuso-Fernandez I."/>
            <person name="Pacheco R."/>
            <person name="Padilla G."/>
            <person name="Ferreira P."/>
            <person name="Barriuso J."/>
            <person name="Kellner H."/>
            <person name="Castanera R."/>
            <person name="Alfaro M."/>
            <person name="Ramirez L."/>
            <person name="Pisabarro A.G."/>
            <person name="Kuo A."/>
            <person name="Tritt A."/>
            <person name="Lipzen A."/>
            <person name="He G."/>
            <person name="Yan M."/>
            <person name="Ng V."/>
            <person name="Cullen D."/>
            <person name="Martin F."/>
            <person name="Rosso M.-N."/>
            <person name="Henrissat B."/>
            <person name="Hibbett D."/>
            <person name="Martinez A.T."/>
            <person name="Grigoriev I.V."/>
        </authorList>
    </citation>
    <scope>NUCLEOTIDE SEQUENCE</scope>
    <source>
        <strain evidence="1">CBS 506.95</strain>
    </source>
</reference>
<keyword evidence="2" id="KW-1185">Reference proteome</keyword>
<gene>
    <name evidence="1" type="ORF">CPB83DRAFT_856754</name>
</gene>
<organism evidence="1 2">
    <name type="scientific">Crepidotus variabilis</name>
    <dbReference type="NCBI Taxonomy" id="179855"/>
    <lineage>
        <taxon>Eukaryota</taxon>
        <taxon>Fungi</taxon>
        <taxon>Dikarya</taxon>
        <taxon>Basidiomycota</taxon>
        <taxon>Agaricomycotina</taxon>
        <taxon>Agaricomycetes</taxon>
        <taxon>Agaricomycetidae</taxon>
        <taxon>Agaricales</taxon>
        <taxon>Agaricineae</taxon>
        <taxon>Crepidotaceae</taxon>
        <taxon>Crepidotus</taxon>
    </lineage>
</organism>
<comment type="caution">
    <text evidence="1">The sequence shown here is derived from an EMBL/GenBank/DDBJ whole genome shotgun (WGS) entry which is preliminary data.</text>
</comment>
<dbReference type="AlphaFoldDB" id="A0A9P6JN79"/>
<dbReference type="Proteomes" id="UP000807306">
    <property type="component" value="Unassembled WGS sequence"/>
</dbReference>
<name>A0A9P6JN79_9AGAR</name>
<proteinExistence type="predicted"/>
<accession>A0A9P6JN79</accession>
<evidence type="ECO:0000313" key="1">
    <source>
        <dbReference type="EMBL" id="KAF9527102.1"/>
    </source>
</evidence>